<dbReference type="InterPro" id="IPR011989">
    <property type="entry name" value="ARM-like"/>
</dbReference>
<dbReference type="Proteomes" id="UP000324800">
    <property type="component" value="Unassembled WGS sequence"/>
</dbReference>
<dbReference type="SUPFAM" id="SSF48371">
    <property type="entry name" value="ARM repeat"/>
    <property type="match status" value="1"/>
</dbReference>
<dbReference type="Gene3D" id="1.25.10.10">
    <property type="entry name" value="Leucine-rich Repeat Variant"/>
    <property type="match status" value="1"/>
</dbReference>
<evidence type="ECO:0000313" key="1">
    <source>
        <dbReference type="EMBL" id="KAA6381633.1"/>
    </source>
</evidence>
<gene>
    <name evidence="1" type="ORF">EZS28_022840</name>
</gene>
<proteinExistence type="predicted"/>
<accession>A0A5J4VGZ3</accession>
<dbReference type="AlphaFoldDB" id="A0A5J4VGZ3"/>
<reference evidence="1 2" key="1">
    <citation type="submission" date="2019-03" db="EMBL/GenBank/DDBJ databases">
        <title>Single cell metagenomics reveals metabolic interactions within the superorganism composed of flagellate Streblomastix strix and complex community of Bacteroidetes bacteria on its surface.</title>
        <authorList>
            <person name="Treitli S.C."/>
            <person name="Kolisko M."/>
            <person name="Husnik F."/>
            <person name="Keeling P."/>
            <person name="Hampl V."/>
        </authorList>
    </citation>
    <scope>NUCLEOTIDE SEQUENCE [LARGE SCALE GENOMIC DNA]</scope>
    <source>
        <strain evidence="1">ST1C</strain>
    </source>
</reference>
<dbReference type="InterPro" id="IPR016024">
    <property type="entry name" value="ARM-type_fold"/>
</dbReference>
<name>A0A5J4VGZ3_9EUKA</name>
<dbReference type="OrthoDB" id="7537227at2759"/>
<evidence type="ECO:0000313" key="2">
    <source>
        <dbReference type="Proteomes" id="UP000324800"/>
    </source>
</evidence>
<organism evidence="1 2">
    <name type="scientific">Streblomastix strix</name>
    <dbReference type="NCBI Taxonomy" id="222440"/>
    <lineage>
        <taxon>Eukaryota</taxon>
        <taxon>Metamonada</taxon>
        <taxon>Preaxostyla</taxon>
        <taxon>Oxymonadida</taxon>
        <taxon>Streblomastigidae</taxon>
        <taxon>Streblomastix</taxon>
    </lineage>
</organism>
<protein>
    <recommendedName>
        <fullName evidence="3">SPRY domain-containing protein</fullName>
    </recommendedName>
</protein>
<evidence type="ECO:0008006" key="3">
    <source>
        <dbReference type="Google" id="ProtNLM"/>
    </source>
</evidence>
<dbReference type="EMBL" id="SNRW01007211">
    <property type="protein sequence ID" value="KAA6381633.1"/>
    <property type="molecule type" value="Genomic_DNA"/>
</dbReference>
<sequence length="441" mass="49586">MPKLDREKHLNLCQMTKQPSKSAQGHAQSNILELSDITSLINDLLTGNADIQAQITQKLVAYTVNDVNCRQQINELCLNPLIAILKSANLEQSQTAADSLSILVRNSPQIRDSLIKSGFVEMARFVLNDENALEHVKSNILDVINVLLSSGINAHDMFGLVSVLEKLKQIKDPQKQRITTMANMIHIILTSQGVIGSFSSCSAVEVQNLKIQNQEQKRKITELERKDQDNLRIIEEFKFKVVELENKLGISKPIMKDIPFLITVPQSSYTKKEGEFTFTSTSDYMKTFPICPIISQGIYRCEFKADKVGQNEFFGLMKSGLVIPFGKCASQSPYAQNSMFFLPNGCVNQNWNSTQGNQIMKDGDIIALEVNMNSPRSTFLFINNILQPVYITGIPESVQFFFYQYSQGDSVTLLSLKQLDAPTVNIPKSVEMKWKQNDLIT</sequence>
<comment type="caution">
    <text evidence="1">The sequence shown here is derived from an EMBL/GenBank/DDBJ whole genome shotgun (WGS) entry which is preliminary data.</text>
</comment>